<gene>
    <name evidence="2" type="ORF">HA336_02430</name>
</gene>
<organism evidence="2 3">
    <name type="scientific">Methanopyrus kandleri</name>
    <dbReference type="NCBI Taxonomy" id="2320"/>
    <lineage>
        <taxon>Archaea</taxon>
        <taxon>Methanobacteriati</taxon>
        <taxon>Methanobacteriota</taxon>
        <taxon>Methanomada group</taxon>
        <taxon>Methanopyri</taxon>
        <taxon>Methanopyrales</taxon>
        <taxon>Methanopyraceae</taxon>
        <taxon>Methanopyrus</taxon>
    </lineage>
</organism>
<evidence type="ECO:0000313" key="2">
    <source>
        <dbReference type="EMBL" id="HII70075.1"/>
    </source>
</evidence>
<dbReference type="AlphaFoldDB" id="A0A832T8J3"/>
<dbReference type="RefSeq" id="WP_011019070.1">
    <property type="nucleotide sequence ID" value="NZ_DUJS01000002.1"/>
</dbReference>
<dbReference type="EMBL" id="DUJS01000002">
    <property type="protein sequence ID" value="HII70075.1"/>
    <property type="molecule type" value="Genomic_DNA"/>
</dbReference>
<keyword evidence="1" id="KW-0472">Membrane</keyword>
<keyword evidence="1" id="KW-1133">Transmembrane helix</keyword>
<dbReference type="Proteomes" id="UP000619545">
    <property type="component" value="Unassembled WGS sequence"/>
</dbReference>
<sequence length="62" mass="6563">MSGQANIELLVLGVLVAAVAIMAAVIGYYMPLKKSSSGLGDVARAQNEKISNVCHELATKWM</sequence>
<evidence type="ECO:0000256" key="1">
    <source>
        <dbReference type="SAM" id="Phobius"/>
    </source>
</evidence>
<comment type="caution">
    <text evidence="2">The sequence shown here is derived from an EMBL/GenBank/DDBJ whole genome shotgun (WGS) entry which is preliminary data.</text>
</comment>
<proteinExistence type="predicted"/>
<protein>
    <submittedName>
        <fullName evidence="2">Uncharacterized protein</fullName>
    </submittedName>
</protein>
<dbReference type="GeneID" id="1476802"/>
<feature type="transmembrane region" description="Helical" evidence="1">
    <location>
        <begin position="7"/>
        <end position="30"/>
    </location>
</feature>
<keyword evidence="1" id="KW-0812">Transmembrane</keyword>
<name>A0A832T8J3_9EURY</name>
<evidence type="ECO:0000313" key="3">
    <source>
        <dbReference type="Proteomes" id="UP000619545"/>
    </source>
</evidence>
<reference evidence="2" key="1">
    <citation type="journal article" date="2020" name="bioRxiv">
        <title>A rank-normalized archaeal taxonomy based on genome phylogeny resolves widespread incomplete and uneven classifications.</title>
        <authorList>
            <person name="Rinke C."/>
            <person name="Chuvochina M."/>
            <person name="Mussig A.J."/>
            <person name="Chaumeil P.-A."/>
            <person name="Waite D.W."/>
            <person name="Whitman W.B."/>
            <person name="Parks D.H."/>
            <person name="Hugenholtz P."/>
        </authorList>
    </citation>
    <scope>NUCLEOTIDE SEQUENCE</scope>
    <source>
        <strain evidence="2">UBA8853</strain>
    </source>
</reference>
<accession>A0A832T8J3</accession>